<evidence type="ECO:0008006" key="5">
    <source>
        <dbReference type="Google" id="ProtNLM"/>
    </source>
</evidence>
<keyword evidence="2" id="KW-0732">Signal</keyword>
<keyword evidence="4" id="KW-1185">Reference proteome</keyword>
<comment type="caution">
    <text evidence="3">The sequence shown here is derived from an EMBL/GenBank/DDBJ whole genome shotgun (WGS) entry which is preliminary data.</text>
</comment>
<feature type="signal peptide" evidence="2">
    <location>
        <begin position="1"/>
        <end position="22"/>
    </location>
</feature>
<evidence type="ECO:0000313" key="4">
    <source>
        <dbReference type="Proteomes" id="UP001254165"/>
    </source>
</evidence>
<name>A0ABU3NSX6_9CHLR</name>
<feature type="chain" id="PRO_5045921132" description="BMP family ABC transporter substrate-binding protein" evidence="2">
    <location>
        <begin position="23"/>
        <end position="336"/>
    </location>
</feature>
<evidence type="ECO:0000313" key="3">
    <source>
        <dbReference type="EMBL" id="MDT8899313.1"/>
    </source>
</evidence>
<dbReference type="RefSeq" id="WP_315625998.1">
    <property type="nucleotide sequence ID" value="NZ_JAUHMF010000002.1"/>
</dbReference>
<sequence>MRNPKLAPLILFVLLVTLVACAPAVSSPSLISTETAPASPSSTEIPLTPTPTTSPRSKVIIISEGNPWEDRVITWIRERTTSQGWEIEVQSNAQINAGDSSTALVVLLSSTFDVNALVAQHPDLPFIFIANAPLPESPNLTQVLLRDDHLYFLAGYLAVLIAPDFRAGALLPGDADTTAQAFRNGAFYLCGRCVPAYGPIVTFPVSASLTPNATADTLQTTLADLNKNRLETLFVPADLLIPDYLPVLESTGWRLLGTALPQKPPSNWAVTVTFDLEQGLETAWQAALIEKQATTITVPITLKDINAQWLTPGRQRLAEQVIKDLQAGWVYPLTPP</sequence>
<accession>A0ABU3NSX6</accession>
<feature type="region of interest" description="Disordered" evidence="1">
    <location>
        <begin position="30"/>
        <end position="55"/>
    </location>
</feature>
<evidence type="ECO:0000256" key="2">
    <source>
        <dbReference type="SAM" id="SignalP"/>
    </source>
</evidence>
<evidence type="ECO:0000256" key="1">
    <source>
        <dbReference type="SAM" id="MobiDB-lite"/>
    </source>
</evidence>
<proteinExistence type="predicted"/>
<feature type="compositionally biased region" description="Low complexity" evidence="1">
    <location>
        <begin position="32"/>
        <end position="55"/>
    </location>
</feature>
<dbReference type="EMBL" id="JAUHMF010000002">
    <property type="protein sequence ID" value="MDT8899313.1"/>
    <property type="molecule type" value="Genomic_DNA"/>
</dbReference>
<protein>
    <recommendedName>
        <fullName evidence="5">BMP family ABC transporter substrate-binding protein</fullName>
    </recommendedName>
</protein>
<dbReference type="Proteomes" id="UP001254165">
    <property type="component" value="Unassembled WGS sequence"/>
</dbReference>
<gene>
    <name evidence="3" type="ORF">QYE77_13690</name>
</gene>
<organism evidence="3 4">
    <name type="scientific">Thermanaerothrix solaris</name>
    <dbReference type="NCBI Taxonomy" id="3058434"/>
    <lineage>
        <taxon>Bacteria</taxon>
        <taxon>Bacillati</taxon>
        <taxon>Chloroflexota</taxon>
        <taxon>Anaerolineae</taxon>
        <taxon>Anaerolineales</taxon>
        <taxon>Anaerolineaceae</taxon>
        <taxon>Thermanaerothrix</taxon>
    </lineage>
</organism>
<dbReference type="PROSITE" id="PS51257">
    <property type="entry name" value="PROKAR_LIPOPROTEIN"/>
    <property type="match status" value="1"/>
</dbReference>
<reference evidence="3 4" key="1">
    <citation type="submission" date="2023-07" db="EMBL/GenBank/DDBJ databases">
        <title>Novel species of Thermanaerothrix with wide hydrolytic capabilities.</title>
        <authorList>
            <person name="Zayulina K.S."/>
            <person name="Podosokorskaya O.A."/>
            <person name="Elcheninov A.G."/>
        </authorList>
    </citation>
    <scope>NUCLEOTIDE SEQUENCE [LARGE SCALE GENOMIC DNA]</scope>
    <source>
        <strain evidence="3 4">4228-RoL</strain>
    </source>
</reference>